<keyword evidence="2" id="KW-0408">Iron</keyword>
<reference evidence="6" key="1">
    <citation type="journal article" date="2017" name="Plant J.">
        <title>The pomegranate (Punica granatum L.) genome and the genomics of punicalagin biosynthesis.</title>
        <authorList>
            <person name="Qin G."/>
            <person name="Xu C."/>
            <person name="Ming R."/>
            <person name="Tang H."/>
            <person name="Guyot R."/>
            <person name="Kramer E.M."/>
            <person name="Hu Y."/>
            <person name="Yi X."/>
            <person name="Qi Y."/>
            <person name="Xu X."/>
            <person name="Gao Z."/>
            <person name="Pan H."/>
            <person name="Jian J."/>
            <person name="Tian Y."/>
            <person name="Yue Z."/>
            <person name="Xu Y."/>
        </authorList>
    </citation>
    <scope>NUCLEOTIDE SEQUENCE [LARGE SCALE GENOMIC DNA]</scope>
    <source>
        <strain evidence="6">cv. Dabenzi</strain>
    </source>
</reference>
<evidence type="ECO:0000259" key="3">
    <source>
        <dbReference type="Pfam" id="PF03171"/>
    </source>
</evidence>
<keyword evidence="1" id="KW-0479">Metal-binding</keyword>
<dbReference type="Pfam" id="PF14226">
    <property type="entry name" value="DIOX_N"/>
    <property type="match status" value="1"/>
</dbReference>
<organism evidence="5 6">
    <name type="scientific">Punica granatum</name>
    <name type="common">Pomegranate</name>
    <dbReference type="NCBI Taxonomy" id="22663"/>
    <lineage>
        <taxon>Eukaryota</taxon>
        <taxon>Viridiplantae</taxon>
        <taxon>Streptophyta</taxon>
        <taxon>Embryophyta</taxon>
        <taxon>Tracheophyta</taxon>
        <taxon>Spermatophyta</taxon>
        <taxon>Magnoliopsida</taxon>
        <taxon>eudicotyledons</taxon>
        <taxon>Gunneridae</taxon>
        <taxon>Pentapetalae</taxon>
        <taxon>rosids</taxon>
        <taxon>malvids</taxon>
        <taxon>Myrtales</taxon>
        <taxon>Lythraceae</taxon>
        <taxon>Punica</taxon>
    </lineage>
</organism>
<dbReference type="SUPFAM" id="SSF51197">
    <property type="entry name" value="Clavaminate synthase-like"/>
    <property type="match status" value="1"/>
</dbReference>
<dbReference type="InterPro" id="IPR027443">
    <property type="entry name" value="IPNS-like_sf"/>
</dbReference>
<name>A0A218XSV1_PUNGR</name>
<dbReference type="EMBL" id="MTKT01000807">
    <property type="protein sequence ID" value="OWM87736.1"/>
    <property type="molecule type" value="Genomic_DNA"/>
</dbReference>
<dbReference type="InterPro" id="IPR050295">
    <property type="entry name" value="Plant_2OG-oxidoreductases"/>
</dbReference>
<dbReference type="PANTHER" id="PTHR47991">
    <property type="entry name" value="OXOGLUTARATE/IRON-DEPENDENT DIOXYGENASE"/>
    <property type="match status" value="1"/>
</dbReference>
<feature type="domain" description="Non-haem dioxygenase N-terminal" evidence="4">
    <location>
        <begin position="45"/>
        <end position="154"/>
    </location>
</feature>
<comment type="caution">
    <text evidence="5">The sequence shown here is derived from an EMBL/GenBank/DDBJ whole genome shotgun (WGS) entry which is preliminary data.</text>
</comment>
<evidence type="ECO:0000256" key="1">
    <source>
        <dbReference type="ARBA" id="ARBA00022723"/>
    </source>
</evidence>
<proteinExistence type="predicted"/>
<gene>
    <name evidence="5" type="ORF">CDL15_Pgr016432</name>
</gene>
<evidence type="ECO:0008006" key="7">
    <source>
        <dbReference type="Google" id="ProtNLM"/>
    </source>
</evidence>
<evidence type="ECO:0000313" key="6">
    <source>
        <dbReference type="Proteomes" id="UP000197138"/>
    </source>
</evidence>
<evidence type="ECO:0000256" key="2">
    <source>
        <dbReference type="ARBA" id="ARBA00023004"/>
    </source>
</evidence>
<dbReference type="Gene3D" id="2.60.120.330">
    <property type="entry name" value="B-lactam Antibiotic, Isopenicillin N Synthase, Chain"/>
    <property type="match status" value="1"/>
</dbReference>
<dbReference type="GO" id="GO:0046872">
    <property type="term" value="F:metal ion binding"/>
    <property type="evidence" value="ECO:0007669"/>
    <property type="project" value="UniProtKB-KW"/>
</dbReference>
<dbReference type="Pfam" id="PF03171">
    <property type="entry name" value="2OG-FeII_Oxy"/>
    <property type="match status" value="1"/>
</dbReference>
<dbReference type="InterPro" id="IPR026992">
    <property type="entry name" value="DIOX_N"/>
</dbReference>
<dbReference type="Proteomes" id="UP000197138">
    <property type="component" value="Unassembled WGS sequence"/>
</dbReference>
<accession>A0A218XSV1</accession>
<dbReference type="InterPro" id="IPR044861">
    <property type="entry name" value="IPNS-like_FE2OG_OXY"/>
</dbReference>
<protein>
    <recommendedName>
        <fullName evidence="7">Fe2OG dioxygenase domain-containing protein</fullName>
    </recommendedName>
</protein>
<evidence type="ECO:0000313" key="5">
    <source>
        <dbReference type="EMBL" id="OWM87736.1"/>
    </source>
</evidence>
<dbReference type="AlphaFoldDB" id="A0A218XSV1"/>
<feature type="domain" description="Isopenicillin N synthase-like Fe(2+) 2OG dioxygenase" evidence="3">
    <location>
        <begin position="201"/>
        <end position="256"/>
    </location>
</feature>
<sequence length="267" mass="29933">MSSVKTLAENPNLTCIPPAYTFPSNSPDYRAILSTKDGEGSEEPIPVIDFSFLISGTPDQRSKVVQELGYACREWGFFMVINHAVDEDLMKRMLEGCRGFFNLTDEEKSMYNGKHVLDPIRCGSGFNASVDELYFWRDHLKVIVHPDFHSPNKPTGFRNVLEEYTKAVQGVVRGLLEGIFESLGLQSCHIDRALNIESSLQVLVANLYPPCPQPELAMGLPSHSDHGLLTMLIENEIGGLQVQHKGRWANVKAIPGHSWLTHAIKWR</sequence>
<evidence type="ECO:0000259" key="4">
    <source>
        <dbReference type="Pfam" id="PF14226"/>
    </source>
</evidence>